<name>A0ABW4U038_9SPHN</name>
<evidence type="ECO:0000313" key="2">
    <source>
        <dbReference type="Proteomes" id="UP001597400"/>
    </source>
</evidence>
<keyword evidence="2" id="KW-1185">Reference proteome</keyword>
<protein>
    <submittedName>
        <fullName evidence="1">CpaD family pilus assembly protein</fullName>
    </submittedName>
</protein>
<accession>A0ABW4U038</accession>
<organism evidence="1 2">
    <name type="scientific">Sphingomonas arantia</name>
    <dbReference type="NCBI Taxonomy" id="1460676"/>
    <lineage>
        <taxon>Bacteria</taxon>
        <taxon>Pseudomonadati</taxon>
        <taxon>Pseudomonadota</taxon>
        <taxon>Alphaproteobacteria</taxon>
        <taxon>Sphingomonadales</taxon>
        <taxon>Sphingomonadaceae</taxon>
        <taxon>Sphingomonas</taxon>
    </lineage>
</organism>
<dbReference type="EMBL" id="JBHUGS010000002">
    <property type="protein sequence ID" value="MFD1951297.1"/>
    <property type="molecule type" value="Genomic_DNA"/>
</dbReference>
<comment type="caution">
    <text evidence="1">The sequence shown here is derived from an EMBL/GenBank/DDBJ whole genome shotgun (WGS) entry which is preliminary data.</text>
</comment>
<dbReference type="RefSeq" id="WP_380929848.1">
    <property type="nucleotide sequence ID" value="NZ_JBHUGS010000002.1"/>
</dbReference>
<dbReference type="InterPro" id="IPR019027">
    <property type="entry name" value="Pilus_biogenesis_CpaD-related"/>
</dbReference>
<dbReference type="PROSITE" id="PS51257">
    <property type="entry name" value="PROKAR_LIPOPROTEIN"/>
    <property type="match status" value="1"/>
</dbReference>
<dbReference type="Proteomes" id="UP001597400">
    <property type="component" value="Unassembled WGS sequence"/>
</dbReference>
<gene>
    <name evidence="1" type="ORF">ACFSGX_11035</name>
</gene>
<dbReference type="Pfam" id="PF09476">
    <property type="entry name" value="Pilus_CpaD"/>
    <property type="match status" value="1"/>
</dbReference>
<reference evidence="2" key="1">
    <citation type="journal article" date="2019" name="Int. J. Syst. Evol. Microbiol.">
        <title>The Global Catalogue of Microorganisms (GCM) 10K type strain sequencing project: providing services to taxonomists for standard genome sequencing and annotation.</title>
        <authorList>
            <consortium name="The Broad Institute Genomics Platform"/>
            <consortium name="The Broad Institute Genome Sequencing Center for Infectious Disease"/>
            <person name="Wu L."/>
            <person name="Ma J."/>
        </authorList>
    </citation>
    <scope>NUCLEOTIDE SEQUENCE [LARGE SCALE GENOMIC DNA]</scope>
    <source>
        <strain evidence="2">CGMCC 1.12702</strain>
    </source>
</reference>
<sequence length="217" mass="22624">MRPMRPLITALIAGGLVLTGCGPAARSVTRGMESINQPLVARQDYALDVRTGYDGLADGEDRRLTGWFDALKIGYGDRITVDDGARGGRPAQDAVARVIARYGLLVGETPPVTEGAVADGMVRVIVSRSTAFVPNCPNWSRASQAYDDGSTDRNFGCATNSNLAAMIADPQDLIAGRKGPAARSTTANTRALKAYNDLIPTGVSGAVKAESAKGGGQ</sequence>
<evidence type="ECO:0000313" key="1">
    <source>
        <dbReference type="EMBL" id="MFD1951297.1"/>
    </source>
</evidence>
<proteinExistence type="predicted"/>